<organism evidence="9 10">
    <name type="scientific">Naematelia encephala</name>
    <dbReference type="NCBI Taxonomy" id="71784"/>
    <lineage>
        <taxon>Eukaryota</taxon>
        <taxon>Fungi</taxon>
        <taxon>Dikarya</taxon>
        <taxon>Basidiomycota</taxon>
        <taxon>Agaricomycotina</taxon>
        <taxon>Tremellomycetes</taxon>
        <taxon>Tremellales</taxon>
        <taxon>Naemateliaceae</taxon>
        <taxon>Naematelia</taxon>
    </lineage>
</organism>
<dbReference type="EMBL" id="MCFC01000005">
    <property type="protein sequence ID" value="ORY33762.1"/>
    <property type="molecule type" value="Genomic_DNA"/>
</dbReference>
<dbReference type="GO" id="GO:0031966">
    <property type="term" value="C:mitochondrial membrane"/>
    <property type="evidence" value="ECO:0007669"/>
    <property type="project" value="UniProtKB-SubCell"/>
</dbReference>
<evidence type="ECO:0000313" key="9">
    <source>
        <dbReference type="EMBL" id="ORY33762.1"/>
    </source>
</evidence>
<evidence type="ECO:0000256" key="2">
    <source>
        <dbReference type="ARBA" id="ARBA00022692"/>
    </source>
</evidence>
<reference evidence="9 10" key="1">
    <citation type="submission" date="2016-07" db="EMBL/GenBank/DDBJ databases">
        <title>Pervasive Adenine N6-methylation of Active Genes in Fungi.</title>
        <authorList>
            <consortium name="DOE Joint Genome Institute"/>
            <person name="Mondo S.J."/>
            <person name="Dannebaum R.O."/>
            <person name="Kuo R.C."/>
            <person name="Labutti K."/>
            <person name="Haridas S."/>
            <person name="Kuo A."/>
            <person name="Salamov A."/>
            <person name="Ahrendt S.R."/>
            <person name="Lipzen A."/>
            <person name="Sullivan W."/>
            <person name="Andreopoulos W.B."/>
            <person name="Clum A."/>
            <person name="Lindquist E."/>
            <person name="Daum C."/>
            <person name="Ramamoorthy G.K."/>
            <person name="Gryganskyi A."/>
            <person name="Culley D."/>
            <person name="Magnuson J.K."/>
            <person name="James T.Y."/>
            <person name="O'Malley M.A."/>
            <person name="Stajich J.E."/>
            <person name="Spatafora J.W."/>
            <person name="Visel A."/>
            <person name="Grigoriev I.V."/>
        </authorList>
    </citation>
    <scope>NUCLEOTIDE SEQUENCE [LARGE SCALE GENOMIC DNA]</scope>
    <source>
        <strain evidence="9 10">68-887.2</strain>
    </source>
</reference>
<dbReference type="Pfam" id="PF04588">
    <property type="entry name" value="HIG_1_N"/>
    <property type="match status" value="1"/>
</dbReference>
<feature type="region of interest" description="Disordered" evidence="6">
    <location>
        <begin position="1"/>
        <end position="23"/>
    </location>
</feature>
<keyword evidence="5 7" id="KW-0472">Membrane</keyword>
<dbReference type="PANTHER" id="PTHR12297:SF3">
    <property type="entry name" value="HIG1 DOMAIN FAMILY MEMBER 1A"/>
    <property type="match status" value="1"/>
</dbReference>
<evidence type="ECO:0000256" key="7">
    <source>
        <dbReference type="SAM" id="Phobius"/>
    </source>
</evidence>
<dbReference type="PANTHER" id="PTHR12297">
    <property type="entry name" value="HYPOXIA-INDUCBILE GENE 1 HIG1 -RELATED"/>
    <property type="match status" value="1"/>
</dbReference>
<feature type="compositionally biased region" description="Basic and acidic residues" evidence="6">
    <location>
        <begin position="195"/>
        <end position="212"/>
    </location>
</feature>
<keyword evidence="4" id="KW-0496">Mitochondrion</keyword>
<dbReference type="Gene3D" id="6.10.140.1320">
    <property type="match status" value="1"/>
</dbReference>
<dbReference type="InterPro" id="IPR007667">
    <property type="entry name" value="Hypoxia_induced_domain"/>
</dbReference>
<name>A0A1Y2BG28_9TREE</name>
<feature type="transmembrane region" description="Helical" evidence="7">
    <location>
        <begin position="46"/>
        <end position="68"/>
    </location>
</feature>
<evidence type="ECO:0000256" key="5">
    <source>
        <dbReference type="ARBA" id="ARBA00023136"/>
    </source>
</evidence>
<proteinExistence type="predicted"/>
<evidence type="ECO:0000256" key="1">
    <source>
        <dbReference type="ARBA" id="ARBA00004325"/>
    </source>
</evidence>
<gene>
    <name evidence="9" type="ORF">BCR39DRAFT_519099</name>
</gene>
<accession>A0A1Y2BG28</accession>
<evidence type="ECO:0000256" key="4">
    <source>
        <dbReference type="ARBA" id="ARBA00023128"/>
    </source>
</evidence>
<evidence type="ECO:0000256" key="3">
    <source>
        <dbReference type="ARBA" id="ARBA00022989"/>
    </source>
</evidence>
<comment type="caution">
    <text evidence="9">The sequence shown here is derived from an EMBL/GenBank/DDBJ whole genome shotgun (WGS) entry which is preliminary data.</text>
</comment>
<dbReference type="Proteomes" id="UP000193986">
    <property type="component" value="Unassembled WGS sequence"/>
</dbReference>
<sequence>MESPSSPTVKVAPATSDAGGGGAGIDEWLPEDFKPMTFRKMIYTKLVNAPLVGVGILATVASFCMASYQMKLGNSRAFNYWLRWRVASQGATILAAVYYGGVAFTRKQQTDYLSRNLVMLGDYRIVRPGSESAETESPPPTHNEHYPLPVEERPRLSEFATRLRQAEAAHKAEVEAKSKGEYVPGSAQDKLRKRADKERELRASRAQAKEESQANEQVKANEQPKAKEDLKPKEQSKAKEEVKTKEESKS</sequence>
<feature type="region of interest" description="Disordered" evidence="6">
    <location>
        <begin position="167"/>
        <end position="250"/>
    </location>
</feature>
<feature type="transmembrane region" description="Helical" evidence="7">
    <location>
        <begin position="88"/>
        <end position="105"/>
    </location>
</feature>
<keyword evidence="3 7" id="KW-1133">Transmembrane helix</keyword>
<keyword evidence="10" id="KW-1185">Reference proteome</keyword>
<evidence type="ECO:0000259" key="8">
    <source>
        <dbReference type="Pfam" id="PF04588"/>
    </source>
</evidence>
<feature type="compositionally biased region" description="Basic and acidic residues" evidence="6">
    <location>
        <begin position="142"/>
        <end position="151"/>
    </location>
</feature>
<dbReference type="AlphaFoldDB" id="A0A1Y2BG28"/>
<comment type="subcellular location">
    <subcellularLocation>
        <location evidence="1">Mitochondrion membrane</location>
    </subcellularLocation>
</comment>
<feature type="compositionally biased region" description="Basic and acidic residues" evidence="6">
    <location>
        <begin position="222"/>
        <end position="250"/>
    </location>
</feature>
<evidence type="ECO:0000313" key="10">
    <source>
        <dbReference type="Proteomes" id="UP000193986"/>
    </source>
</evidence>
<feature type="compositionally biased region" description="Basic and acidic residues" evidence="6">
    <location>
        <begin position="167"/>
        <end position="180"/>
    </location>
</feature>
<feature type="domain" description="HIG1" evidence="8">
    <location>
        <begin position="50"/>
        <end position="98"/>
    </location>
</feature>
<dbReference type="OrthoDB" id="6604018at2759"/>
<feature type="region of interest" description="Disordered" evidence="6">
    <location>
        <begin position="129"/>
        <end position="151"/>
    </location>
</feature>
<protein>
    <recommendedName>
        <fullName evidence="8">HIG1 domain-containing protein</fullName>
    </recommendedName>
</protein>
<dbReference type="GO" id="GO:0097250">
    <property type="term" value="P:mitochondrial respirasome assembly"/>
    <property type="evidence" value="ECO:0007669"/>
    <property type="project" value="TreeGrafter"/>
</dbReference>
<dbReference type="InParanoid" id="A0A1Y2BG28"/>
<keyword evidence="2 7" id="KW-0812">Transmembrane</keyword>
<dbReference type="STRING" id="71784.A0A1Y2BG28"/>
<dbReference type="InterPro" id="IPR050355">
    <property type="entry name" value="RCF1"/>
</dbReference>
<evidence type="ECO:0000256" key="6">
    <source>
        <dbReference type="SAM" id="MobiDB-lite"/>
    </source>
</evidence>